<keyword evidence="2" id="KW-1185">Reference proteome</keyword>
<evidence type="ECO:0000313" key="2">
    <source>
        <dbReference type="Proteomes" id="UP000552097"/>
    </source>
</evidence>
<protein>
    <submittedName>
        <fullName evidence="1">Uncharacterized protein</fullName>
    </submittedName>
</protein>
<accession>A0A7W9LZL2</accession>
<organism evidence="1 2">
    <name type="scientific">Saccharothrix ecbatanensis</name>
    <dbReference type="NCBI Taxonomy" id="1105145"/>
    <lineage>
        <taxon>Bacteria</taxon>
        <taxon>Bacillati</taxon>
        <taxon>Actinomycetota</taxon>
        <taxon>Actinomycetes</taxon>
        <taxon>Pseudonocardiales</taxon>
        <taxon>Pseudonocardiaceae</taxon>
        <taxon>Saccharothrix</taxon>
    </lineage>
</organism>
<reference evidence="1 2" key="1">
    <citation type="submission" date="2020-08" db="EMBL/GenBank/DDBJ databases">
        <title>Sequencing the genomes of 1000 actinobacteria strains.</title>
        <authorList>
            <person name="Klenk H.-P."/>
        </authorList>
    </citation>
    <scope>NUCLEOTIDE SEQUENCE [LARGE SCALE GENOMIC DNA]</scope>
    <source>
        <strain evidence="1 2">DSM 45486</strain>
    </source>
</reference>
<dbReference type="EMBL" id="JACHMO010000001">
    <property type="protein sequence ID" value="MBB5802000.1"/>
    <property type="molecule type" value="Genomic_DNA"/>
</dbReference>
<gene>
    <name evidence="1" type="ORF">F4560_001768</name>
</gene>
<sequence>MAKTEKLDAPGRHLLSRLAEGDADVETEVAIFVRGRSAFSGTQLAALRDEGADVRTVAGDVLTATVKLASLPTLVEHDFVTQVQVSQALEYDADRQSGPYSDIE</sequence>
<name>A0A7W9LZL2_9PSEU</name>
<dbReference type="Proteomes" id="UP000552097">
    <property type="component" value="Unassembled WGS sequence"/>
</dbReference>
<evidence type="ECO:0000313" key="1">
    <source>
        <dbReference type="EMBL" id="MBB5802000.1"/>
    </source>
</evidence>
<dbReference type="AlphaFoldDB" id="A0A7W9LZL2"/>
<dbReference type="RefSeq" id="WP_184918442.1">
    <property type="nucleotide sequence ID" value="NZ_JACHMO010000001.1"/>
</dbReference>
<proteinExistence type="predicted"/>
<comment type="caution">
    <text evidence="1">The sequence shown here is derived from an EMBL/GenBank/DDBJ whole genome shotgun (WGS) entry which is preliminary data.</text>
</comment>